<dbReference type="AlphaFoldDB" id="A0A382WTE3"/>
<name>A0A382WTE3_9ZZZZ</name>
<accession>A0A382WTE3</accession>
<dbReference type="EMBL" id="UINC01162099">
    <property type="protein sequence ID" value="SVD61665.1"/>
    <property type="molecule type" value="Genomic_DNA"/>
</dbReference>
<proteinExistence type="predicted"/>
<protein>
    <submittedName>
        <fullName evidence="1">Uncharacterized protein</fullName>
    </submittedName>
</protein>
<evidence type="ECO:0000313" key="1">
    <source>
        <dbReference type="EMBL" id="SVD61665.1"/>
    </source>
</evidence>
<reference evidence="1" key="1">
    <citation type="submission" date="2018-05" db="EMBL/GenBank/DDBJ databases">
        <authorList>
            <person name="Lanie J.A."/>
            <person name="Ng W.-L."/>
            <person name="Kazmierczak K.M."/>
            <person name="Andrzejewski T.M."/>
            <person name="Davidsen T.M."/>
            <person name="Wayne K.J."/>
            <person name="Tettelin H."/>
            <person name="Glass J.I."/>
            <person name="Rusch D."/>
            <person name="Podicherti R."/>
            <person name="Tsui H.-C.T."/>
            <person name="Winkler M.E."/>
        </authorList>
    </citation>
    <scope>NUCLEOTIDE SEQUENCE</scope>
</reference>
<gene>
    <name evidence="1" type="ORF">METZ01_LOCUS414519</name>
</gene>
<sequence length="28" mass="3338">MEAAIHELEQRRWQAMIDADLQVLDELL</sequence>
<organism evidence="1">
    <name type="scientific">marine metagenome</name>
    <dbReference type="NCBI Taxonomy" id="408172"/>
    <lineage>
        <taxon>unclassified sequences</taxon>
        <taxon>metagenomes</taxon>
        <taxon>ecological metagenomes</taxon>
    </lineage>
</organism>
<feature type="non-terminal residue" evidence="1">
    <location>
        <position position="28"/>
    </location>
</feature>